<feature type="chain" id="PRO_5043575956" description="Glycine-rich protein" evidence="2">
    <location>
        <begin position="30"/>
        <end position="109"/>
    </location>
</feature>
<name>A0AAW1J2Y5_SAPOF</name>
<evidence type="ECO:0000256" key="2">
    <source>
        <dbReference type="SAM" id="SignalP"/>
    </source>
</evidence>
<evidence type="ECO:0000313" key="4">
    <source>
        <dbReference type="Proteomes" id="UP001443914"/>
    </source>
</evidence>
<dbReference type="Proteomes" id="UP001443914">
    <property type="component" value="Unassembled WGS sequence"/>
</dbReference>
<protein>
    <recommendedName>
        <fullName evidence="5">Glycine-rich protein</fullName>
    </recommendedName>
</protein>
<accession>A0AAW1J2Y5</accession>
<sequence length="109" mass="11308">MNLKRNKLSLLLFSLFIAIIISFALQSEATFVESRTSLSKINDKLKISGGGGRGRGGGGGGGGTGGGNVNHRPTSNNKNGASMTSKSLTFVHILSFAAAYSYIVCGLQL</sequence>
<keyword evidence="4" id="KW-1185">Reference proteome</keyword>
<evidence type="ECO:0008006" key="5">
    <source>
        <dbReference type="Google" id="ProtNLM"/>
    </source>
</evidence>
<feature type="compositionally biased region" description="Gly residues" evidence="1">
    <location>
        <begin position="49"/>
        <end position="68"/>
    </location>
</feature>
<dbReference type="EMBL" id="JBDFQZ010000008">
    <property type="protein sequence ID" value="KAK9697135.1"/>
    <property type="molecule type" value="Genomic_DNA"/>
</dbReference>
<proteinExistence type="predicted"/>
<feature type="compositionally biased region" description="Polar residues" evidence="1">
    <location>
        <begin position="71"/>
        <end position="81"/>
    </location>
</feature>
<reference evidence="3" key="1">
    <citation type="submission" date="2024-03" db="EMBL/GenBank/DDBJ databases">
        <title>WGS assembly of Saponaria officinalis var. Norfolk2.</title>
        <authorList>
            <person name="Jenkins J."/>
            <person name="Shu S."/>
            <person name="Grimwood J."/>
            <person name="Barry K."/>
            <person name="Goodstein D."/>
            <person name="Schmutz J."/>
            <person name="Leebens-Mack J."/>
            <person name="Osbourn A."/>
        </authorList>
    </citation>
    <scope>NUCLEOTIDE SEQUENCE [LARGE SCALE GENOMIC DNA]</scope>
    <source>
        <strain evidence="3">JIC</strain>
    </source>
</reference>
<keyword evidence="2" id="KW-0732">Signal</keyword>
<organism evidence="3 4">
    <name type="scientific">Saponaria officinalis</name>
    <name type="common">Common soapwort</name>
    <name type="synonym">Lychnis saponaria</name>
    <dbReference type="NCBI Taxonomy" id="3572"/>
    <lineage>
        <taxon>Eukaryota</taxon>
        <taxon>Viridiplantae</taxon>
        <taxon>Streptophyta</taxon>
        <taxon>Embryophyta</taxon>
        <taxon>Tracheophyta</taxon>
        <taxon>Spermatophyta</taxon>
        <taxon>Magnoliopsida</taxon>
        <taxon>eudicotyledons</taxon>
        <taxon>Gunneridae</taxon>
        <taxon>Pentapetalae</taxon>
        <taxon>Caryophyllales</taxon>
        <taxon>Caryophyllaceae</taxon>
        <taxon>Caryophylleae</taxon>
        <taxon>Saponaria</taxon>
    </lineage>
</organism>
<dbReference type="AlphaFoldDB" id="A0AAW1J2Y5"/>
<evidence type="ECO:0000313" key="3">
    <source>
        <dbReference type="EMBL" id="KAK9697135.1"/>
    </source>
</evidence>
<gene>
    <name evidence="3" type="ORF">RND81_08G017100</name>
</gene>
<comment type="caution">
    <text evidence="3">The sequence shown here is derived from an EMBL/GenBank/DDBJ whole genome shotgun (WGS) entry which is preliminary data.</text>
</comment>
<evidence type="ECO:0000256" key="1">
    <source>
        <dbReference type="SAM" id="MobiDB-lite"/>
    </source>
</evidence>
<feature type="signal peptide" evidence="2">
    <location>
        <begin position="1"/>
        <end position="29"/>
    </location>
</feature>
<feature type="region of interest" description="Disordered" evidence="1">
    <location>
        <begin position="49"/>
        <end position="81"/>
    </location>
</feature>